<dbReference type="AlphaFoldDB" id="B3RTE5"/>
<comment type="subcellular location">
    <subcellularLocation>
        <location evidence="1">Membrane</location>
        <topology evidence="1">Multi-pass membrane protein</topology>
    </subcellularLocation>
</comment>
<dbReference type="InParanoid" id="B3RTE5"/>
<dbReference type="PhylomeDB" id="B3RTE5"/>
<dbReference type="PANTHER" id="PTHR24223:SF456">
    <property type="entry name" value="MULTIDRUG RESISTANCE-ASSOCIATED PROTEIN LETHAL(2)03659"/>
    <property type="match status" value="1"/>
</dbReference>
<organism evidence="5 6">
    <name type="scientific">Trichoplax adhaerens</name>
    <name type="common">Trichoplax reptans</name>
    <dbReference type="NCBI Taxonomy" id="10228"/>
    <lineage>
        <taxon>Eukaryota</taxon>
        <taxon>Metazoa</taxon>
        <taxon>Placozoa</taxon>
        <taxon>Uniplacotomia</taxon>
        <taxon>Trichoplacea</taxon>
        <taxon>Trichoplacidae</taxon>
        <taxon>Trichoplax</taxon>
    </lineage>
</organism>
<proteinExistence type="inferred from homology"/>
<dbReference type="GO" id="GO:0016020">
    <property type="term" value="C:membrane"/>
    <property type="evidence" value="ECO:0007669"/>
    <property type="project" value="UniProtKB-SubCell"/>
</dbReference>
<evidence type="ECO:0000256" key="3">
    <source>
        <dbReference type="ARBA" id="ARBA00022741"/>
    </source>
</evidence>
<name>B3RTE5_TRIAD</name>
<dbReference type="KEGG" id="tad:TRIADDRAFT_22300"/>
<evidence type="ECO:0000313" key="6">
    <source>
        <dbReference type="Proteomes" id="UP000009022"/>
    </source>
</evidence>
<dbReference type="InterPro" id="IPR027417">
    <property type="entry name" value="P-loop_NTPase"/>
</dbReference>
<dbReference type="PANTHER" id="PTHR24223">
    <property type="entry name" value="ATP-BINDING CASSETTE SUB-FAMILY C"/>
    <property type="match status" value="1"/>
</dbReference>
<accession>B3RTE5</accession>
<evidence type="ECO:0000313" key="5">
    <source>
        <dbReference type="EMBL" id="EDV26682.1"/>
    </source>
</evidence>
<sequence>WFVRQTAELENQIIMTSVERIKEYTEIKPESANTEVTTPKDWPSNGRINFEHMSFRHHKKLPYVFHDISCSIKPREKVDSNSISNVGLSFLRGKISVIPQDPSLFVGTLRSNLDPFNAYDDSQLWRALDELRSLDSMTYRSVLRAILKKNKILIIDEATANVDFSTDQIIQKSIRNKFRHCTVIRIAHRLNTIIDCDRIMLFKDGRLVEFDSAFNLLQNQNSQFF</sequence>
<dbReference type="FunCoup" id="B3RTE5">
    <property type="interactions" value="3"/>
</dbReference>
<evidence type="ECO:0008006" key="7">
    <source>
        <dbReference type="Google" id="ProtNLM"/>
    </source>
</evidence>
<dbReference type="GO" id="GO:0005524">
    <property type="term" value="F:ATP binding"/>
    <property type="evidence" value="ECO:0007669"/>
    <property type="project" value="UniProtKB-KW"/>
</dbReference>
<dbReference type="HOGENOM" id="CLU_000604_1_9_1"/>
<dbReference type="RefSeq" id="XP_002110678.1">
    <property type="nucleotide sequence ID" value="XM_002110642.1"/>
</dbReference>
<protein>
    <recommendedName>
        <fullName evidence="7">ABC transporter domain-containing protein</fullName>
    </recommendedName>
</protein>
<evidence type="ECO:0000256" key="2">
    <source>
        <dbReference type="ARBA" id="ARBA00009726"/>
    </source>
</evidence>
<evidence type="ECO:0000256" key="4">
    <source>
        <dbReference type="ARBA" id="ARBA00022840"/>
    </source>
</evidence>
<dbReference type="EMBL" id="DS985243">
    <property type="protein sequence ID" value="EDV26682.1"/>
    <property type="molecule type" value="Genomic_DNA"/>
</dbReference>
<keyword evidence="3" id="KW-0547">Nucleotide-binding</keyword>
<gene>
    <name evidence="5" type="ORF">TRIADDRAFT_22300</name>
</gene>
<dbReference type="STRING" id="10228.B3RTE5"/>
<dbReference type="SUPFAM" id="SSF52540">
    <property type="entry name" value="P-loop containing nucleoside triphosphate hydrolases"/>
    <property type="match status" value="1"/>
</dbReference>
<dbReference type="FunFam" id="3.40.50.300:FF:005025">
    <property type="entry name" value="Uncharacterized protein"/>
    <property type="match status" value="1"/>
</dbReference>
<reference evidence="5 6" key="1">
    <citation type="journal article" date="2008" name="Nature">
        <title>The Trichoplax genome and the nature of placozoans.</title>
        <authorList>
            <person name="Srivastava M."/>
            <person name="Begovic E."/>
            <person name="Chapman J."/>
            <person name="Putnam N.H."/>
            <person name="Hellsten U."/>
            <person name="Kawashima T."/>
            <person name="Kuo A."/>
            <person name="Mitros T."/>
            <person name="Salamov A."/>
            <person name="Carpenter M.L."/>
            <person name="Signorovitch A.Y."/>
            <person name="Moreno M.A."/>
            <person name="Kamm K."/>
            <person name="Grimwood J."/>
            <person name="Schmutz J."/>
            <person name="Shapiro H."/>
            <person name="Grigoriev I.V."/>
            <person name="Buss L.W."/>
            <person name="Schierwater B."/>
            <person name="Dellaporta S.L."/>
            <person name="Rokhsar D.S."/>
        </authorList>
    </citation>
    <scope>NUCLEOTIDE SEQUENCE [LARGE SCALE GENOMIC DNA]</scope>
    <source>
        <strain evidence="5 6">Grell-BS-1999</strain>
    </source>
</reference>
<dbReference type="eggNOG" id="KOG0054">
    <property type="taxonomic scope" value="Eukaryota"/>
</dbReference>
<keyword evidence="4" id="KW-0067">ATP-binding</keyword>
<dbReference type="InterPro" id="IPR050173">
    <property type="entry name" value="ABC_transporter_C-like"/>
</dbReference>
<feature type="non-terminal residue" evidence="5">
    <location>
        <position position="1"/>
    </location>
</feature>
<dbReference type="Gene3D" id="3.40.50.300">
    <property type="entry name" value="P-loop containing nucleotide triphosphate hydrolases"/>
    <property type="match status" value="1"/>
</dbReference>
<dbReference type="CTD" id="6751891"/>
<evidence type="ECO:0000256" key="1">
    <source>
        <dbReference type="ARBA" id="ARBA00004141"/>
    </source>
</evidence>
<dbReference type="Proteomes" id="UP000009022">
    <property type="component" value="Unassembled WGS sequence"/>
</dbReference>
<dbReference type="GeneID" id="6751891"/>
<keyword evidence="6" id="KW-1185">Reference proteome</keyword>
<dbReference type="OMA" id="SEFATHT"/>
<dbReference type="OrthoDB" id="6500128at2759"/>
<comment type="similarity">
    <text evidence="2">Belongs to the ABC transporter superfamily. ABCC family. Conjugate transporter (TC 3.A.1.208) subfamily.</text>
</comment>